<dbReference type="OrthoDB" id="536211at2759"/>
<evidence type="ECO:0000256" key="9">
    <source>
        <dbReference type="SAM" id="SignalP"/>
    </source>
</evidence>
<keyword evidence="7" id="KW-0482">Metalloprotease</keyword>
<keyword evidence="6" id="KW-0862">Zinc</keyword>
<evidence type="ECO:0000256" key="6">
    <source>
        <dbReference type="ARBA" id="ARBA00022833"/>
    </source>
</evidence>
<dbReference type="GO" id="GO:0046872">
    <property type="term" value="F:metal ion binding"/>
    <property type="evidence" value="ECO:0007669"/>
    <property type="project" value="UniProtKB-KW"/>
</dbReference>
<keyword evidence="4 9" id="KW-0732">Signal</keyword>
<reference evidence="11" key="1">
    <citation type="journal article" date="2020" name="Stud. Mycol.">
        <title>101 Dothideomycetes genomes: a test case for predicting lifestyles and emergence of pathogens.</title>
        <authorList>
            <person name="Haridas S."/>
            <person name="Albert R."/>
            <person name="Binder M."/>
            <person name="Bloem J."/>
            <person name="Labutti K."/>
            <person name="Salamov A."/>
            <person name="Andreopoulos B."/>
            <person name="Baker S."/>
            <person name="Barry K."/>
            <person name="Bills G."/>
            <person name="Bluhm B."/>
            <person name="Cannon C."/>
            <person name="Castanera R."/>
            <person name="Culley D."/>
            <person name="Daum C."/>
            <person name="Ezra D."/>
            <person name="Gonzalez J."/>
            <person name="Henrissat B."/>
            <person name="Kuo A."/>
            <person name="Liang C."/>
            <person name="Lipzen A."/>
            <person name="Lutzoni F."/>
            <person name="Magnuson J."/>
            <person name="Mondo S."/>
            <person name="Nolan M."/>
            <person name="Ohm R."/>
            <person name="Pangilinan J."/>
            <person name="Park H.-J."/>
            <person name="Ramirez L."/>
            <person name="Alfaro M."/>
            <person name="Sun H."/>
            <person name="Tritt A."/>
            <person name="Yoshinaga Y."/>
            <person name="Zwiers L.-H."/>
            <person name="Turgeon B."/>
            <person name="Goodwin S."/>
            <person name="Spatafora J."/>
            <person name="Crous P."/>
            <person name="Grigoriev I."/>
        </authorList>
    </citation>
    <scope>NUCLEOTIDE SEQUENCE</scope>
    <source>
        <strain evidence="11">CBS 109.77</strain>
    </source>
</reference>
<sequence length="283" mass="30649">MKSSIFTLGVIAPAAVLAFCRNDDFNLRAPNITNSQARRNLNGLGKRDLIPVAMYTHIMMAAPPTEDYGPSLQVQRDLINKNYAPWGFQFVDVGTMYYFNADWAANADALRKEKSSQVRRGDYAALNMYLVEGETAGFCFFPTDPAGGPVDQGTLDNDGCFVGIKDGRSATGGTLTHEIGHWLGLPHVFEGGCAGSDGCDDTVPQAEPGRGVMAIPGDFNSCAATAKESCTPGIKDNVKNFMDYTDCSSEFTPCQGGRMMEAWSWRMGRALAEGVTFKTLMKS</sequence>
<evidence type="ECO:0000259" key="10">
    <source>
        <dbReference type="Pfam" id="PF05572"/>
    </source>
</evidence>
<feature type="chain" id="PRO_5025352020" description="Peptidase M43 pregnancy-associated plasma-A domain-containing protein" evidence="9">
    <location>
        <begin position="19"/>
        <end position="283"/>
    </location>
</feature>
<feature type="signal peptide" evidence="9">
    <location>
        <begin position="1"/>
        <end position="18"/>
    </location>
</feature>
<evidence type="ECO:0000256" key="2">
    <source>
        <dbReference type="ARBA" id="ARBA00022670"/>
    </source>
</evidence>
<dbReference type="InterPro" id="IPR008754">
    <property type="entry name" value="Peptidase_M43"/>
</dbReference>
<evidence type="ECO:0000256" key="8">
    <source>
        <dbReference type="ARBA" id="ARBA00023157"/>
    </source>
</evidence>
<evidence type="ECO:0000256" key="3">
    <source>
        <dbReference type="ARBA" id="ARBA00022723"/>
    </source>
</evidence>
<dbReference type="InterPro" id="IPR024079">
    <property type="entry name" value="MetalloPept_cat_dom_sf"/>
</dbReference>
<keyword evidence="2" id="KW-0645">Protease</keyword>
<evidence type="ECO:0000256" key="1">
    <source>
        <dbReference type="ARBA" id="ARBA00008721"/>
    </source>
</evidence>
<dbReference type="PANTHER" id="PTHR47466:SF1">
    <property type="entry name" value="METALLOPROTEASE MEP1 (AFU_ORTHOLOGUE AFUA_1G07730)-RELATED"/>
    <property type="match status" value="1"/>
</dbReference>
<dbReference type="EMBL" id="MU001996">
    <property type="protein sequence ID" value="KAF2791903.1"/>
    <property type="molecule type" value="Genomic_DNA"/>
</dbReference>
<evidence type="ECO:0000256" key="4">
    <source>
        <dbReference type="ARBA" id="ARBA00022729"/>
    </source>
</evidence>
<name>A0A6A6X710_9PLEO</name>
<proteinExistence type="inferred from homology"/>
<keyword evidence="12" id="KW-1185">Reference proteome</keyword>
<accession>A0A6A6X710</accession>
<comment type="similarity">
    <text evidence="1">Belongs to the peptidase M43B family.</text>
</comment>
<keyword evidence="5" id="KW-0378">Hydrolase</keyword>
<dbReference type="Gene3D" id="3.40.390.10">
    <property type="entry name" value="Collagenase (Catalytic Domain)"/>
    <property type="match status" value="1"/>
</dbReference>
<evidence type="ECO:0000313" key="11">
    <source>
        <dbReference type="EMBL" id="KAF2791903.1"/>
    </source>
</evidence>
<keyword evidence="8" id="KW-1015">Disulfide bond</keyword>
<evidence type="ECO:0000256" key="7">
    <source>
        <dbReference type="ARBA" id="ARBA00023049"/>
    </source>
</evidence>
<evidence type="ECO:0000313" key="12">
    <source>
        <dbReference type="Proteomes" id="UP000799757"/>
    </source>
</evidence>
<dbReference type="PANTHER" id="PTHR47466">
    <property type="match status" value="1"/>
</dbReference>
<gene>
    <name evidence="11" type="ORF">K505DRAFT_376432</name>
</gene>
<evidence type="ECO:0000256" key="5">
    <source>
        <dbReference type="ARBA" id="ARBA00022801"/>
    </source>
</evidence>
<feature type="domain" description="Peptidase M43 pregnancy-associated plasma-A" evidence="10">
    <location>
        <begin position="153"/>
        <end position="262"/>
    </location>
</feature>
<organism evidence="11 12">
    <name type="scientific">Melanomma pulvis-pyrius CBS 109.77</name>
    <dbReference type="NCBI Taxonomy" id="1314802"/>
    <lineage>
        <taxon>Eukaryota</taxon>
        <taxon>Fungi</taxon>
        <taxon>Dikarya</taxon>
        <taxon>Ascomycota</taxon>
        <taxon>Pezizomycotina</taxon>
        <taxon>Dothideomycetes</taxon>
        <taxon>Pleosporomycetidae</taxon>
        <taxon>Pleosporales</taxon>
        <taxon>Melanommataceae</taxon>
        <taxon>Melanomma</taxon>
    </lineage>
</organism>
<dbReference type="Proteomes" id="UP000799757">
    <property type="component" value="Unassembled WGS sequence"/>
</dbReference>
<dbReference type="SUPFAM" id="SSF55486">
    <property type="entry name" value="Metalloproteases ('zincins'), catalytic domain"/>
    <property type="match status" value="1"/>
</dbReference>
<dbReference type="GO" id="GO:0008237">
    <property type="term" value="F:metallopeptidase activity"/>
    <property type="evidence" value="ECO:0007669"/>
    <property type="project" value="UniProtKB-KW"/>
</dbReference>
<dbReference type="GO" id="GO:0006508">
    <property type="term" value="P:proteolysis"/>
    <property type="evidence" value="ECO:0007669"/>
    <property type="project" value="UniProtKB-KW"/>
</dbReference>
<protein>
    <recommendedName>
        <fullName evidence="10">Peptidase M43 pregnancy-associated plasma-A domain-containing protein</fullName>
    </recommendedName>
</protein>
<dbReference type="Pfam" id="PF05572">
    <property type="entry name" value="Peptidase_M43"/>
    <property type="match status" value="1"/>
</dbReference>
<dbReference type="AlphaFoldDB" id="A0A6A6X710"/>
<keyword evidence="3" id="KW-0479">Metal-binding</keyword>